<dbReference type="CDD" id="cd03145">
    <property type="entry name" value="GAT1_cyanophycinase"/>
    <property type="match status" value="1"/>
</dbReference>
<gene>
    <name evidence="6" type="ORF">OL497_04865</name>
</gene>
<organism evidence="6 7">
    <name type="scientific">Chitinophaga nivalis</name>
    <dbReference type="NCBI Taxonomy" id="2991709"/>
    <lineage>
        <taxon>Bacteria</taxon>
        <taxon>Pseudomonadati</taxon>
        <taxon>Bacteroidota</taxon>
        <taxon>Chitinophagia</taxon>
        <taxon>Chitinophagales</taxon>
        <taxon>Chitinophagaceae</taxon>
        <taxon>Chitinophaga</taxon>
    </lineage>
</organism>
<evidence type="ECO:0000256" key="3">
    <source>
        <dbReference type="ARBA" id="ARBA00022801"/>
    </source>
</evidence>
<comment type="similarity">
    <text evidence="1">Belongs to the peptidase S51 family.</text>
</comment>
<protein>
    <submittedName>
        <fullName evidence="6">Cyanophycinase</fullName>
    </submittedName>
</protein>
<accession>A0ABT3IGY9</accession>
<keyword evidence="5" id="KW-0732">Signal</keyword>
<dbReference type="InterPro" id="IPR029062">
    <property type="entry name" value="Class_I_gatase-like"/>
</dbReference>
<dbReference type="PANTHER" id="PTHR36175">
    <property type="entry name" value="CYANOPHYCINASE"/>
    <property type="match status" value="1"/>
</dbReference>
<dbReference type="Proteomes" id="UP001207742">
    <property type="component" value="Unassembled WGS sequence"/>
</dbReference>
<dbReference type="InterPro" id="IPR005320">
    <property type="entry name" value="Peptidase_S51"/>
</dbReference>
<dbReference type="RefSeq" id="WP_264728305.1">
    <property type="nucleotide sequence ID" value="NZ_JAPDNR010000001.1"/>
</dbReference>
<evidence type="ECO:0000256" key="4">
    <source>
        <dbReference type="ARBA" id="ARBA00022825"/>
    </source>
</evidence>
<evidence type="ECO:0000313" key="7">
    <source>
        <dbReference type="Proteomes" id="UP001207742"/>
    </source>
</evidence>
<reference evidence="6 7" key="1">
    <citation type="submission" date="2022-10" db="EMBL/GenBank/DDBJ databases">
        <title>Chitinophaga nivalis PC15 sp. nov., isolated from Pyeongchang county, South Korea.</title>
        <authorList>
            <person name="Trinh H.N."/>
        </authorList>
    </citation>
    <scope>NUCLEOTIDE SEQUENCE [LARGE SCALE GENOMIC DNA]</scope>
    <source>
        <strain evidence="6 7">PC14</strain>
    </source>
</reference>
<dbReference type="Gene3D" id="3.40.50.880">
    <property type="match status" value="1"/>
</dbReference>
<name>A0ABT3IGY9_9BACT</name>
<proteinExistence type="inferred from homology"/>
<keyword evidence="7" id="KW-1185">Reference proteome</keyword>
<keyword evidence="4" id="KW-0720">Serine protease</keyword>
<keyword evidence="2" id="KW-0645">Protease</keyword>
<feature type="chain" id="PRO_5047254965" evidence="5">
    <location>
        <begin position="21"/>
        <end position="337"/>
    </location>
</feature>
<dbReference type="EMBL" id="JAPDNS010000001">
    <property type="protein sequence ID" value="MCW3483211.1"/>
    <property type="molecule type" value="Genomic_DNA"/>
</dbReference>
<evidence type="ECO:0000256" key="2">
    <source>
        <dbReference type="ARBA" id="ARBA00022670"/>
    </source>
</evidence>
<feature type="signal peptide" evidence="5">
    <location>
        <begin position="1"/>
        <end position="20"/>
    </location>
</feature>
<sequence length="337" mass="36721">MKQLIVAAGIMMASIGVAQAQTPGRPASIGITGDTANVNTPVQGGVALIGGGGNVDGAFRWMINRSGGGDVVVLRATGPDDYHTYIGQLGKVHSVETLLIDSRELANNDTVAYIIRQAEMLFISGGDQSNYMRYWRGTKTMDAINYLLNVKKVPVGGTSAGCAVLSGFYYSGEKGSAVSATALANPDDSLVTVYNNDFLQPPFLQQVITDQHYLKRKREGRHITFMSRIIRDWHIFPKGIAPDERTAVCIDEKGMATVIGESKACFIVTSPDKAPEQVIAGKPLVWNHQRQALQVYEIPGTPEGNGHFNVKDFTPSDASGGQWYWWWVDKGIKKQKQ</sequence>
<keyword evidence="3" id="KW-0378">Hydrolase</keyword>
<evidence type="ECO:0000256" key="5">
    <source>
        <dbReference type="SAM" id="SignalP"/>
    </source>
</evidence>
<dbReference type="PANTHER" id="PTHR36175:SF1">
    <property type="entry name" value="CYANOPHYCINASE"/>
    <property type="match status" value="1"/>
</dbReference>
<dbReference type="SUPFAM" id="SSF52317">
    <property type="entry name" value="Class I glutamine amidotransferase-like"/>
    <property type="match status" value="1"/>
</dbReference>
<dbReference type="Pfam" id="PF03575">
    <property type="entry name" value="Peptidase_S51"/>
    <property type="match status" value="1"/>
</dbReference>
<evidence type="ECO:0000313" key="6">
    <source>
        <dbReference type="EMBL" id="MCW3483211.1"/>
    </source>
</evidence>
<comment type="caution">
    <text evidence="6">The sequence shown here is derived from an EMBL/GenBank/DDBJ whole genome shotgun (WGS) entry which is preliminary data.</text>
</comment>
<evidence type="ECO:0000256" key="1">
    <source>
        <dbReference type="ARBA" id="ARBA00006534"/>
    </source>
</evidence>